<gene>
    <name evidence="1" type="ORF">Tsubulata_016161</name>
</gene>
<dbReference type="AlphaFoldDB" id="A0A9Q0JQ36"/>
<comment type="caution">
    <text evidence="1">The sequence shown here is derived from an EMBL/GenBank/DDBJ whole genome shotgun (WGS) entry which is preliminary data.</text>
</comment>
<protein>
    <submittedName>
        <fullName evidence="1">Uncharacterized protein</fullName>
    </submittedName>
</protein>
<evidence type="ECO:0000313" key="1">
    <source>
        <dbReference type="EMBL" id="KAJ4851086.1"/>
    </source>
</evidence>
<dbReference type="EMBL" id="JAKUCV010000134">
    <property type="protein sequence ID" value="KAJ4851086.1"/>
    <property type="molecule type" value="Genomic_DNA"/>
</dbReference>
<reference evidence="1" key="2">
    <citation type="journal article" date="2023" name="Plants (Basel)">
        <title>Annotation of the Turnera subulata (Passifloraceae) Draft Genome Reveals the S-Locus Evolved after the Divergence of Turneroideae from Passifloroideae in a Stepwise Manner.</title>
        <authorList>
            <person name="Henning P.M."/>
            <person name="Roalson E.H."/>
            <person name="Mir W."/>
            <person name="McCubbin A.G."/>
            <person name="Shore J.S."/>
        </authorList>
    </citation>
    <scope>NUCLEOTIDE SEQUENCE</scope>
    <source>
        <strain evidence="1">F60SS</strain>
    </source>
</reference>
<reference evidence="1" key="1">
    <citation type="submission" date="2022-02" db="EMBL/GenBank/DDBJ databases">
        <authorList>
            <person name="Henning P.M."/>
            <person name="McCubbin A.G."/>
            <person name="Shore J.S."/>
        </authorList>
    </citation>
    <scope>NUCLEOTIDE SEQUENCE</scope>
    <source>
        <strain evidence="1">F60SS</strain>
        <tissue evidence="1">Leaves</tissue>
    </source>
</reference>
<organism evidence="1 2">
    <name type="scientific">Turnera subulata</name>
    <dbReference type="NCBI Taxonomy" id="218843"/>
    <lineage>
        <taxon>Eukaryota</taxon>
        <taxon>Viridiplantae</taxon>
        <taxon>Streptophyta</taxon>
        <taxon>Embryophyta</taxon>
        <taxon>Tracheophyta</taxon>
        <taxon>Spermatophyta</taxon>
        <taxon>Magnoliopsida</taxon>
        <taxon>eudicotyledons</taxon>
        <taxon>Gunneridae</taxon>
        <taxon>Pentapetalae</taxon>
        <taxon>rosids</taxon>
        <taxon>fabids</taxon>
        <taxon>Malpighiales</taxon>
        <taxon>Passifloraceae</taxon>
        <taxon>Turnera</taxon>
    </lineage>
</organism>
<sequence length="183" mass="20583">MFFDKGSVKKHVKVTLGPNLVNLTIVAIECIQSNPHKFEIRAPGLEDFTLLHNCNYAGFPSIYFPALKHAVVDAFRPNYPQEHQREVCLSLFTFLRGLNNAEFVSLSYSIIQKTLSMVPGVLEHQPSPFRRLKSLTLKLTPYHKPCQIPAKVDHQKPWQIPAKVVSYLLSGSPAGTTDLLIES</sequence>
<evidence type="ECO:0000313" key="2">
    <source>
        <dbReference type="Proteomes" id="UP001141552"/>
    </source>
</evidence>
<accession>A0A9Q0JQ36</accession>
<dbReference type="OrthoDB" id="1848700at2759"/>
<dbReference type="Proteomes" id="UP001141552">
    <property type="component" value="Unassembled WGS sequence"/>
</dbReference>
<proteinExistence type="predicted"/>
<name>A0A9Q0JQ36_9ROSI</name>
<keyword evidence="2" id="KW-1185">Reference proteome</keyword>